<name>A0A7D4BIF6_9BACL</name>
<proteinExistence type="predicted"/>
<accession>A0A7D4BIF6</accession>
<dbReference type="Proteomes" id="UP000503088">
    <property type="component" value="Chromosome"/>
</dbReference>
<dbReference type="EMBL" id="CP048104">
    <property type="protein sequence ID" value="QKG83590.1"/>
    <property type="molecule type" value="Genomic_DNA"/>
</dbReference>
<dbReference type="KEGG" id="kpul:GXN76_03285"/>
<sequence length="231" mass="26967">MVHVEVLKQQAMEKVSHLLPKDIFNEFDNLNSRMLVAVTCLQRGEKELAYGLFESIAAHGPSENENRQFAFVRSLVEMAEMDAEKENFRDAVQKMSVALASFPEGMNYMMSRTHLDVYLTYYRFRLGERDQAKEELQNIILREKKKFAQYKDPEEGRNLLGPALCYAIHQQALFYGEEKEWEQAVKVFEGIRDYAGSIDERGWKEAEEMKQDHLYEEAFQCLTESTFYEAG</sequence>
<evidence type="ECO:0008006" key="3">
    <source>
        <dbReference type="Google" id="ProtNLM"/>
    </source>
</evidence>
<organism evidence="1 2">
    <name type="scientific">Kroppenstedtia pulmonis</name>
    <dbReference type="NCBI Taxonomy" id="1380685"/>
    <lineage>
        <taxon>Bacteria</taxon>
        <taxon>Bacillati</taxon>
        <taxon>Bacillota</taxon>
        <taxon>Bacilli</taxon>
        <taxon>Bacillales</taxon>
        <taxon>Thermoactinomycetaceae</taxon>
        <taxon>Kroppenstedtia</taxon>
    </lineage>
</organism>
<dbReference type="Gene3D" id="1.25.40.10">
    <property type="entry name" value="Tetratricopeptide repeat domain"/>
    <property type="match status" value="1"/>
</dbReference>
<dbReference type="InterPro" id="IPR011990">
    <property type="entry name" value="TPR-like_helical_dom_sf"/>
</dbReference>
<gene>
    <name evidence="1" type="ORF">GXN76_03285</name>
</gene>
<reference evidence="1 2" key="1">
    <citation type="submission" date="2020-01" db="EMBL/GenBank/DDBJ databases">
        <authorList>
            <person name="Gulvik C.A."/>
            <person name="Batra D.G."/>
        </authorList>
    </citation>
    <scope>NUCLEOTIDE SEQUENCE [LARGE SCALE GENOMIC DNA]</scope>
    <source>
        <strain evidence="1 2">W9323</strain>
    </source>
</reference>
<dbReference type="SUPFAM" id="SSF48452">
    <property type="entry name" value="TPR-like"/>
    <property type="match status" value="1"/>
</dbReference>
<evidence type="ECO:0000313" key="2">
    <source>
        <dbReference type="Proteomes" id="UP000503088"/>
    </source>
</evidence>
<protein>
    <recommendedName>
        <fullName evidence="3">Tetratricopeptide repeat protein</fullName>
    </recommendedName>
</protein>
<keyword evidence="2" id="KW-1185">Reference proteome</keyword>
<dbReference type="RefSeq" id="WP_173220477.1">
    <property type="nucleotide sequence ID" value="NZ_CP048104.1"/>
</dbReference>
<evidence type="ECO:0000313" key="1">
    <source>
        <dbReference type="EMBL" id="QKG83590.1"/>
    </source>
</evidence>
<dbReference type="AlphaFoldDB" id="A0A7D4BIF6"/>